<dbReference type="InterPro" id="IPR050055">
    <property type="entry name" value="EF-Tu_GTPase"/>
</dbReference>
<reference evidence="2" key="1">
    <citation type="journal article" date="2014" name="Genome Biol. Evol.">
        <title>Pangenome evidence for extensive interdomain horizontal transfer affecting lineage core and shell genes in uncultured planktonic thaumarchaeota and euryarchaeota.</title>
        <authorList>
            <person name="Deschamps P."/>
            <person name="Zivanovic Y."/>
            <person name="Moreira D."/>
            <person name="Rodriguez-Valera F."/>
            <person name="Lopez-Garcia P."/>
        </authorList>
    </citation>
    <scope>NUCLEOTIDE SEQUENCE</scope>
</reference>
<dbReference type="GO" id="GO:0003746">
    <property type="term" value="F:translation elongation factor activity"/>
    <property type="evidence" value="ECO:0007669"/>
    <property type="project" value="UniProtKB-KW"/>
</dbReference>
<dbReference type="GO" id="GO:0001514">
    <property type="term" value="P:selenocysteine incorporation"/>
    <property type="evidence" value="ECO:0007669"/>
    <property type="project" value="TreeGrafter"/>
</dbReference>
<accession>A0A075H401</accession>
<dbReference type="SUPFAM" id="SSF50447">
    <property type="entry name" value="Translation proteins"/>
    <property type="match status" value="1"/>
</dbReference>
<keyword evidence="2" id="KW-0648">Protein biosynthesis</keyword>
<evidence type="ECO:0000259" key="1">
    <source>
        <dbReference type="Pfam" id="PF03144"/>
    </source>
</evidence>
<name>A0A075H401_9EURY</name>
<dbReference type="Gene3D" id="2.40.30.10">
    <property type="entry name" value="Translation factors"/>
    <property type="match status" value="1"/>
</dbReference>
<dbReference type="PANTHER" id="PTHR43721:SF11">
    <property type="entry name" value="SELENOCYSTEINE-SPECIFIC ELONGATION FACTOR"/>
    <property type="match status" value="1"/>
</dbReference>
<dbReference type="InterPro" id="IPR009000">
    <property type="entry name" value="Transl_B-barrel_sf"/>
</dbReference>
<dbReference type="InterPro" id="IPR004161">
    <property type="entry name" value="EFTu-like_2"/>
</dbReference>
<dbReference type="AlphaFoldDB" id="A0A075H401"/>
<dbReference type="EMBL" id="KF900838">
    <property type="protein sequence ID" value="AIF08668.1"/>
    <property type="molecule type" value="Genomic_DNA"/>
</dbReference>
<dbReference type="PANTHER" id="PTHR43721">
    <property type="entry name" value="ELONGATION FACTOR TU-RELATED"/>
    <property type="match status" value="1"/>
</dbReference>
<sequence length="334" mass="37144">MTVLNVAFVGSQEFAKSIAKLNDTRDIESYVFKMVEDDEVRVLSLLRPLRHPEKLRPLLSILNVARAGVVEISKVDATLGEILVAFGCSGIENGHIIIRPADGEWVDPEQVKMIQQQAGLSSWTLHENPLDEHQMRTLLFAELDKLADHSEQRLVIPVDQYFNVKGVGLVAIGYVQSGTVNKHDQLLALPTAELGVTRSLQVMDDDVDIARAGDRVGVAMRDLREAALERGSILVHPDVDGSYNESMNKHLRSRIELIKAPFQQKEIAVGDVIHAAVDLQFVVGRVESINGNELEVSWDQPLFLRPVSQPRVLINQLDAKMRLLGFSTNLTPLE</sequence>
<evidence type="ECO:0000313" key="2">
    <source>
        <dbReference type="EMBL" id="AIF08668.1"/>
    </source>
</evidence>
<keyword evidence="2" id="KW-0251">Elongation factor</keyword>
<proteinExistence type="predicted"/>
<protein>
    <submittedName>
        <fullName evidence="2">Elongation factor Tu domain-containing protein</fullName>
    </submittedName>
</protein>
<dbReference type="Pfam" id="PF03144">
    <property type="entry name" value="GTP_EFTU_D2"/>
    <property type="match status" value="1"/>
</dbReference>
<feature type="domain" description="Translation elongation factor EFTu-like" evidence="1">
    <location>
        <begin position="168"/>
        <end position="234"/>
    </location>
</feature>
<organism evidence="2">
    <name type="scientific">uncultured marine group II/III euryarchaeote KM3_31_G09</name>
    <dbReference type="NCBI Taxonomy" id="1456432"/>
    <lineage>
        <taxon>Archaea</taxon>
        <taxon>Methanobacteriati</taxon>
        <taxon>Methanobacteriota</taxon>
        <taxon>environmental samples</taxon>
    </lineage>
</organism>
<dbReference type="GO" id="GO:0005525">
    <property type="term" value="F:GTP binding"/>
    <property type="evidence" value="ECO:0007669"/>
    <property type="project" value="InterPro"/>
</dbReference>